<evidence type="ECO:0008006" key="4">
    <source>
        <dbReference type="Google" id="ProtNLM"/>
    </source>
</evidence>
<sequence>MGLLFLFFVPFLFLTTHGQLAAYSDWKPTVIRYCETLKSTSSALPFMAGITCGSSSYNAMSAYYDVAINSDVSLGLLNVGWITTAALTTEAGFWKACKSQMVRIFDGLYTDPTLACTQTVNPPPGLPKCNETDGNLLYRSGSGYCMKSNVCGATVPISFLTGPGDSTLIYSWLPTDIATLTGSGYRIVATCYGYKKLANTGKTSANMEAGDVFY</sequence>
<keyword evidence="1" id="KW-0732">Signal</keyword>
<accession>A0A8R1HPA9</accession>
<protein>
    <recommendedName>
        <fullName evidence="4">C6 domain-containing protein</fullName>
    </recommendedName>
</protein>
<evidence type="ECO:0000313" key="2">
    <source>
        <dbReference type="EnsemblMetazoa" id="CJA07321.1"/>
    </source>
</evidence>
<feature type="signal peptide" evidence="1">
    <location>
        <begin position="1"/>
        <end position="18"/>
    </location>
</feature>
<dbReference type="Proteomes" id="UP000005237">
    <property type="component" value="Unassembled WGS sequence"/>
</dbReference>
<dbReference type="EnsemblMetazoa" id="CJA07321.1">
    <property type="protein sequence ID" value="CJA07321.1"/>
    <property type="gene ID" value="WBGene00126525"/>
</dbReference>
<proteinExistence type="predicted"/>
<dbReference type="OMA" id="IRYCETL"/>
<reference evidence="2" key="2">
    <citation type="submission" date="2022-06" db="UniProtKB">
        <authorList>
            <consortium name="EnsemblMetazoa"/>
        </authorList>
    </citation>
    <scope>IDENTIFICATION</scope>
    <source>
        <strain evidence="2">DF5081</strain>
    </source>
</reference>
<organism evidence="2 3">
    <name type="scientific">Caenorhabditis japonica</name>
    <dbReference type="NCBI Taxonomy" id="281687"/>
    <lineage>
        <taxon>Eukaryota</taxon>
        <taxon>Metazoa</taxon>
        <taxon>Ecdysozoa</taxon>
        <taxon>Nematoda</taxon>
        <taxon>Chromadorea</taxon>
        <taxon>Rhabditida</taxon>
        <taxon>Rhabditina</taxon>
        <taxon>Rhabditomorpha</taxon>
        <taxon>Rhabditoidea</taxon>
        <taxon>Rhabditidae</taxon>
        <taxon>Peloderinae</taxon>
        <taxon>Caenorhabditis</taxon>
    </lineage>
</organism>
<name>A0A8R1HPA9_CAEJA</name>
<feature type="chain" id="PRO_5035798272" description="C6 domain-containing protein" evidence="1">
    <location>
        <begin position="19"/>
        <end position="214"/>
    </location>
</feature>
<evidence type="ECO:0000256" key="1">
    <source>
        <dbReference type="SAM" id="SignalP"/>
    </source>
</evidence>
<reference evidence="3" key="1">
    <citation type="submission" date="2010-08" db="EMBL/GenBank/DDBJ databases">
        <authorList>
            <consortium name="Caenorhabditis japonica Sequencing Consortium"/>
            <person name="Wilson R.K."/>
        </authorList>
    </citation>
    <scope>NUCLEOTIDE SEQUENCE [LARGE SCALE GENOMIC DNA]</scope>
    <source>
        <strain evidence="3">DF5081</strain>
    </source>
</reference>
<evidence type="ECO:0000313" key="3">
    <source>
        <dbReference type="Proteomes" id="UP000005237"/>
    </source>
</evidence>
<dbReference type="AlphaFoldDB" id="A0A8R1HPA9"/>
<keyword evidence="3" id="KW-1185">Reference proteome</keyword>